<protein>
    <recommendedName>
        <fullName evidence="6">Transcription repressor</fullName>
    </recommendedName>
    <alternativeName>
        <fullName evidence="6">Ovate family protein</fullName>
    </alternativeName>
</protein>
<dbReference type="NCBIfam" id="TIGR01568">
    <property type="entry name" value="A_thal_3678"/>
    <property type="match status" value="1"/>
</dbReference>
<evidence type="ECO:0000256" key="2">
    <source>
        <dbReference type="ARBA" id="ARBA00022491"/>
    </source>
</evidence>
<evidence type="ECO:0000313" key="9">
    <source>
        <dbReference type="EMBL" id="JAT67064.1"/>
    </source>
</evidence>
<dbReference type="PANTHER" id="PTHR33057:SF218">
    <property type="entry name" value="TRANSCRIPTION REPRESSOR"/>
    <property type="match status" value="1"/>
</dbReference>
<evidence type="ECO:0000256" key="6">
    <source>
        <dbReference type="RuleBase" id="RU367028"/>
    </source>
</evidence>
<dbReference type="GO" id="GO:0005634">
    <property type="term" value="C:nucleus"/>
    <property type="evidence" value="ECO:0007669"/>
    <property type="project" value="UniProtKB-SubCell"/>
</dbReference>
<organism evidence="9">
    <name type="scientific">Anthurium amnicola</name>
    <dbReference type="NCBI Taxonomy" id="1678845"/>
    <lineage>
        <taxon>Eukaryota</taxon>
        <taxon>Viridiplantae</taxon>
        <taxon>Streptophyta</taxon>
        <taxon>Embryophyta</taxon>
        <taxon>Tracheophyta</taxon>
        <taxon>Spermatophyta</taxon>
        <taxon>Magnoliopsida</taxon>
        <taxon>Liliopsida</taxon>
        <taxon>Araceae</taxon>
        <taxon>Pothoideae</taxon>
        <taxon>Potheae</taxon>
        <taxon>Anthurium</taxon>
    </lineage>
</organism>
<dbReference type="AlphaFoldDB" id="A0A1D1ZJD3"/>
<dbReference type="EMBL" id="GDJX01000872">
    <property type="protein sequence ID" value="JAT67064.1"/>
    <property type="molecule type" value="Transcribed_RNA"/>
</dbReference>
<evidence type="ECO:0000256" key="1">
    <source>
        <dbReference type="ARBA" id="ARBA00004123"/>
    </source>
</evidence>
<comment type="function">
    <text evidence="6">Transcriptional repressor that regulates multiple aspects of plant growth and development.</text>
</comment>
<keyword evidence="2 6" id="KW-0678">Repressor</keyword>
<accession>A0A1D1ZJD3</accession>
<dbReference type="InterPro" id="IPR038933">
    <property type="entry name" value="Ovate"/>
</dbReference>
<gene>
    <name evidence="9" type="primary">RAB11FIP3_3</name>
    <name evidence="9" type="ORF">g.154248</name>
</gene>
<feature type="compositionally biased region" description="Low complexity" evidence="7">
    <location>
        <begin position="271"/>
        <end position="286"/>
    </location>
</feature>
<evidence type="ECO:0000256" key="4">
    <source>
        <dbReference type="ARBA" id="ARBA00023163"/>
    </source>
</evidence>
<feature type="domain" description="OVATE" evidence="8">
    <location>
        <begin position="202"/>
        <end position="261"/>
    </location>
</feature>
<sequence>MGKPRKLKSSIKALHDALISFRPAVGSPMCIQPAETHSFRDPFTGPNSIYYAPSTSSSANILHHPQNLPSAEEVISVGATTMTTSTCSNCLSSSSIAVAPAVHEDFVEAEAGAFPSAALCSDRFFFSPCTSKSITRESSFLDVGSTAMEPLRSPYSEPVETGEGEGEDDVFDVSLESEIGDATDGTANTGNIPALCRESVPIAMASKDPYRDFRSSMEEMVEAHGLRDWRGLQELLHCYLKLNETKTHKVIVLAFMDLLVQLASDGEGHNSATHSAFSTPPSTSPFLQPCISE</sequence>
<evidence type="ECO:0000256" key="5">
    <source>
        <dbReference type="ARBA" id="ARBA00023242"/>
    </source>
</evidence>
<reference evidence="9" key="1">
    <citation type="submission" date="2015-07" db="EMBL/GenBank/DDBJ databases">
        <title>Transcriptome Assembly of Anthurium amnicola.</title>
        <authorList>
            <person name="Suzuki J."/>
        </authorList>
    </citation>
    <scope>NUCLEOTIDE SEQUENCE</scope>
</reference>
<dbReference type="Pfam" id="PF04844">
    <property type="entry name" value="Ovate"/>
    <property type="match status" value="1"/>
</dbReference>
<comment type="subcellular location">
    <subcellularLocation>
        <location evidence="1 6">Nucleus</location>
    </subcellularLocation>
</comment>
<keyword evidence="4 6" id="KW-0804">Transcription</keyword>
<evidence type="ECO:0000259" key="8">
    <source>
        <dbReference type="PROSITE" id="PS51754"/>
    </source>
</evidence>
<dbReference type="PANTHER" id="PTHR33057">
    <property type="entry name" value="TRANSCRIPTION REPRESSOR OFP7-RELATED"/>
    <property type="match status" value="1"/>
</dbReference>
<evidence type="ECO:0000256" key="7">
    <source>
        <dbReference type="SAM" id="MobiDB-lite"/>
    </source>
</evidence>
<dbReference type="GO" id="GO:0045892">
    <property type="term" value="P:negative regulation of DNA-templated transcription"/>
    <property type="evidence" value="ECO:0007669"/>
    <property type="project" value="UniProtKB-UniRule"/>
</dbReference>
<name>A0A1D1ZJD3_9ARAE</name>
<evidence type="ECO:0000256" key="3">
    <source>
        <dbReference type="ARBA" id="ARBA00023015"/>
    </source>
</evidence>
<dbReference type="PROSITE" id="PS51754">
    <property type="entry name" value="OVATE"/>
    <property type="match status" value="1"/>
</dbReference>
<dbReference type="InterPro" id="IPR006458">
    <property type="entry name" value="Ovate_C"/>
</dbReference>
<proteinExistence type="predicted"/>
<keyword evidence="3 6" id="KW-0805">Transcription regulation</keyword>
<feature type="region of interest" description="Disordered" evidence="7">
    <location>
        <begin position="269"/>
        <end position="293"/>
    </location>
</feature>
<keyword evidence="5 6" id="KW-0539">Nucleus</keyword>